<accession>A0ABN7S5N4</accession>
<name>A0ABN7S5N4_OIKDI</name>
<protein>
    <submittedName>
        <fullName evidence="1">Oidioi.mRNA.OKI2018_I69.PAR.g12907.t1.cds</fullName>
    </submittedName>
</protein>
<organism evidence="1 2">
    <name type="scientific">Oikopleura dioica</name>
    <name type="common">Tunicate</name>
    <dbReference type="NCBI Taxonomy" id="34765"/>
    <lineage>
        <taxon>Eukaryota</taxon>
        <taxon>Metazoa</taxon>
        <taxon>Chordata</taxon>
        <taxon>Tunicata</taxon>
        <taxon>Appendicularia</taxon>
        <taxon>Copelata</taxon>
        <taxon>Oikopleuridae</taxon>
        <taxon>Oikopleura</taxon>
    </lineage>
</organism>
<reference evidence="1 2" key="1">
    <citation type="submission" date="2021-04" db="EMBL/GenBank/DDBJ databases">
        <authorList>
            <person name="Bliznina A."/>
        </authorList>
    </citation>
    <scope>NUCLEOTIDE SEQUENCE [LARGE SCALE GENOMIC DNA]</scope>
</reference>
<keyword evidence="2" id="KW-1185">Reference proteome</keyword>
<dbReference type="EMBL" id="OU015568">
    <property type="protein sequence ID" value="CAG5091188.1"/>
    <property type="molecule type" value="Genomic_DNA"/>
</dbReference>
<proteinExistence type="predicted"/>
<sequence>MTQGTNRDQFGDGYFTIWQHADGRLKLNGPLNGNTEFDEVEYYVDCDDDSWTNIAISQKPLEGGLLELSMYQDGELLGSNRVHSSDAFSGPIKVYASNPFMPPADFFQIRNFIHRSAPYEPASCDATDPCDGIHECETFINSCAVAPWRGTRLAEPNAHDQFKISAEVFCTDRVASNWENVLHVHTGTNREKFGDRYFTIWKQGGHADRIRIVAPAFDNPHYELNAYVDCAPGWHTFTVQQSKFDGNKMNLEIIFDGDVVESQVVEKNNLYSGPLFVDVSNEFAWPAAYDHLVRNFFHQNIACADPCVGKENCQTIVNECEILPVTNTKIMEVEASLNFKASVEVLCDHSLPLDGQWKNIFHMTGGENYGSPGDRTFAMFRSRNDNQLLITVNDPAGSNHQKYVYDECSQGRWNEYSVEVRQVENNPSLVRYVLSVNEREVLEGFYSRDGTLSEGPIHVYAADDYYQTATAHAIRNFYYQTFDELDGISCDDPTDPCEEEGLDNCNTIVDSCPVAPEPNKQIGTVDASLNYKLSVDVLCSHMMPLDGQWKNIFHVTGGENYGQPGDRTFAMFRNRNENKLLIVANDPNGSNHQSIRYVDCNDGEWNTYSLEVRQDETSINILKYAIFIDGVEIDAGLYSKDGALTEGDLKVFVSDDYYDSALTFPVRNFFYQTFDEIEEVACENSTDPCDGLENCTTVVDSCPINPKKNVEVGTISASLNYKFSADVLCSHTMPLDGQWKNIIHVTGGENYGNPGDRTFAMFRNRNENKLLIVANDPTGSNHQSIRYVDCNDGEWNTYSVEH</sequence>
<gene>
    <name evidence="1" type="ORF">OKIOD_LOCUS4465</name>
</gene>
<evidence type="ECO:0000313" key="1">
    <source>
        <dbReference type="EMBL" id="CAG5091188.1"/>
    </source>
</evidence>
<dbReference type="Proteomes" id="UP001158576">
    <property type="component" value="Chromosome PAR"/>
</dbReference>
<evidence type="ECO:0000313" key="2">
    <source>
        <dbReference type="Proteomes" id="UP001158576"/>
    </source>
</evidence>